<dbReference type="InterPro" id="IPR005829">
    <property type="entry name" value="Sugar_transporter_CS"/>
</dbReference>
<keyword evidence="2 5" id="KW-0812">Transmembrane</keyword>
<dbReference type="GO" id="GO:0016020">
    <property type="term" value="C:membrane"/>
    <property type="evidence" value="ECO:0007669"/>
    <property type="project" value="UniProtKB-SubCell"/>
</dbReference>
<evidence type="ECO:0000259" key="6">
    <source>
        <dbReference type="PROSITE" id="PS50850"/>
    </source>
</evidence>
<dbReference type="GO" id="GO:0022857">
    <property type="term" value="F:transmembrane transporter activity"/>
    <property type="evidence" value="ECO:0007669"/>
    <property type="project" value="InterPro"/>
</dbReference>
<comment type="subcellular location">
    <subcellularLocation>
        <location evidence="1">Membrane</location>
        <topology evidence="1">Multi-pass membrane protein</topology>
    </subcellularLocation>
</comment>
<keyword evidence="4 5" id="KW-0472">Membrane</keyword>
<feature type="transmembrane region" description="Helical" evidence="5">
    <location>
        <begin position="89"/>
        <end position="109"/>
    </location>
</feature>
<dbReference type="PROSITE" id="PS50850">
    <property type="entry name" value="MFS"/>
    <property type="match status" value="1"/>
</dbReference>
<evidence type="ECO:0000256" key="4">
    <source>
        <dbReference type="ARBA" id="ARBA00023136"/>
    </source>
</evidence>
<feature type="transmembrane region" description="Helical" evidence="5">
    <location>
        <begin position="118"/>
        <end position="135"/>
    </location>
</feature>
<accession>A0A0G0H4J4</accession>
<evidence type="ECO:0000313" key="8">
    <source>
        <dbReference type="Proteomes" id="UP000034591"/>
    </source>
</evidence>
<dbReference type="EMBL" id="LBTI01000029">
    <property type="protein sequence ID" value="KKQ37072.1"/>
    <property type="molecule type" value="Genomic_DNA"/>
</dbReference>
<sequence>MAQPVGHRKDCSCCQIAPLKKAIPKSVSTIDIVRFPIKYKHMNLLKKLSNLSNVEKLAVVTFFQNLYLYSHVGALYQQSRGLSLLQINSIWSIIVATIFLAEVPTGVIADKIGRKKSVVIALFLQFLGEFFYIFANNYFSFVLIAILAGIGYSFLSGANEALVYDSLPKTDRENLMKKAMGLIGGSYQLAFFIAPLLGGLIISELVTSKFLLGIGLTATSVFLAFLISLTLKEPEDGYKHKEESPLTILKNGIHQITRNRKVQW</sequence>
<dbReference type="SUPFAM" id="SSF103473">
    <property type="entry name" value="MFS general substrate transporter"/>
    <property type="match status" value="1"/>
</dbReference>
<feature type="non-terminal residue" evidence="7">
    <location>
        <position position="264"/>
    </location>
</feature>
<feature type="transmembrane region" description="Helical" evidence="5">
    <location>
        <begin position="210"/>
        <end position="231"/>
    </location>
</feature>
<evidence type="ECO:0000256" key="1">
    <source>
        <dbReference type="ARBA" id="ARBA00004141"/>
    </source>
</evidence>
<feature type="transmembrane region" description="Helical" evidence="5">
    <location>
        <begin position="141"/>
        <end position="158"/>
    </location>
</feature>
<protein>
    <submittedName>
        <fullName evidence="7">Permeases of the major facilitator superfamily protein</fullName>
    </submittedName>
</protein>
<keyword evidence="3 5" id="KW-1133">Transmembrane helix</keyword>
<reference evidence="7 8" key="1">
    <citation type="journal article" date="2015" name="Nature">
        <title>rRNA introns, odd ribosomes, and small enigmatic genomes across a large radiation of phyla.</title>
        <authorList>
            <person name="Brown C.T."/>
            <person name="Hug L.A."/>
            <person name="Thomas B.C."/>
            <person name="Sharon I."/>
            <person name="Castelle C.J."/>
            <person name="Singh A."/>
            <person name="Wilkins M.J."/>
            <person name="Williams K.H."/>
            <person name="Banfield J.F."/>
        </authorList>
    </citation>
    <scope>NUCLEOTIDE SEQUENCE [LARGE SCALE GENOMIC DNA]</scope>
</reference>
<dbReference type="AlphaFoldDB" id="A0A0G0H4J4"/>
<dbReference type="InterPro" id="IPR036259">
    <property type="entry name" value="MFS_trans_sf"/>
</dbReference>
<comment type="caution">
    <text evidence="7">The sequence shown here is derived from an EMBL/GenBank/DDBJ whole genome shotgun (WGS) entry which is preliminary data.</text>
</comment>
<evidence type="ECO:0000256" key="2">
    <source>
        <dbReference type="ARBA" id="ARBA00022692"/>
    </source>
</evidence>
<dbReference type="PANTHER" id="PTHR23530">
    <property type="entry name" value="TRANSPORT PROTEIN-RELATED"/>
    <property type="match status" value="1"/>
</dbReference>
<feature type="domain" description="Major facilitator superfamily (MFS) profile" evidence="6">
    <location>
        <begin position="51"/>
        <end position="264"/>
    </location>
</feature>
<dbReference type="Proteomes" id="UP000034591">
    <property type="component" value="Unassembled WGS sequence"/>
</dbReference>
<gene>
    <name evidence="7" type="ORF">US53_C0029G0021</name>
</gene>
<dbReference type="InterPro" id="IPR011701">
    <property type="entry name" value="MFS"/>
</dbReference>
<dbReference type="PROSITE" id="PS00216">
    <property type="entry name" value="SUGAR_TRANSPORT_1"/>
    <property type="match status" value="1"/>
</dbReference>
<evidence type="ECO:0000313" key="7">
    <source>
        <dbReference type="EMBL" id="KKQ37072.1"/>
    </source>
</evidence>
<dbReference type="InterPro" id="IPR020846">
    <property type="entry name" value="MFS_dom"/>
</dbReference>
<organism evidence="7 8">
    <name type="scientific">Candidatus Woesebacteria bacterium GW2011_GWA1_37_7</name>
    <dbReference type="NCBI Taxonomy" id="1618545"/>
    <lineage>
        <taxon>Bacteria</taxon>
        <taxon>Candidatus Woeseibacteriota</taxon>
    </lineage>
</organism>
<dbReference type="STRING" id="1618545.US53_C0029G0021"/>
<dbReference type="Pfam" id="PF07690">
    <property type="entry name" value="MFS_1"/>
    <property type="match status" value="1"/>
</dbReference>
<dbReference type="PANTHER" id="PTHR23530:SF1">
    <property type="entry name" value="PERMEASE, MAJOR FACILITATOR SUPERFAMILY-RELATED"/>
    <property type="match status" value="1"/>
</dbReference>
<evidence type="ECO:0000256" key="5">
    <source>
        <dbReference type="SAM" id="Phobius"/>
    </source>
</evidence>
<dbReference type="InterPro" id="IPR053160">
    <property type="entry name" value="MFS_DHA3_Transporter"/>
</dbReference>
<feature type="transmembrane region" description="Helical" evidence="5">
    <location>
        <begin position="179"/>
        <end position="198"/>
    </location>
</feature>
<evidence type="ECO:0000256" key="3">
    <source>
        <dbReference type="ARBA" id="ARBA00022989"/>
    </source>
</evidence>
<dbReference type="Gene3D" id="1.20.1250.20">
    <property type="entry name" value="MFS general substrate transporter like domains"/>
    <property type="match status" value="1"/>
</dbReference>
<proteinExistence type="predicted"/>
<name>A0A0G0H4J4_9BACT</name>